<organism evidence="3 4">
    <name type="scientific">Bizionia saleffrena</name>
    <dbReference type="NCBI Taxonomy" id="291189"/>
    <lineage>
        <taxon>Bacteria</taxon>
        <taxon>Pseudomonadati</taxon>
        <taxon>Bacteroidota</taxon>
        <taxon>Flavobacteriia</taxon>
        <taxon>Flavobacteriales</taxon>
        <taxon>Flavobacteriaceae</taxon>
        <taxon>Bizionia</taxon>
    </lineage>
</organism>
<name>A0A8H2LDE8_9FLAO</name>
<dbReference type="RefSeq" id="WP_148369535.1">
    <property type="nucleotide sequence ID" value="NZ_VSKM01000005.1"/>
</dbReference>
<dbReference type="Proteomes" id="UP000323324">
    <property type="component" value="Unassembled WGS sequence"/>
</dbReference>
<evidence type="ECO:0000313" key="3">
    <source>
        <dbReference type="EMBL" id="TYB76115.1"/>
    </source>
</evidence>
<accession>A0A8H2LDE8</accession>
<feature type="domain" description="Outer membrane protein beta-barrel" evidence="2">
    <location>
        <begin position="33"/>
        <end position="209"/>
    </location>
</feature>
<feature type="chain" id="PRO_5034187226" evidence="1">
    <location>
        <begin position="20"/>
        <end position="233"/>
    </location>
</feature>
<dbReference type="Pfam" id="PF13568">
    <property type="entry name" value="OMP_b-brl_2"/>
    <property type="match status" value="1"/>
</dbReference>
<keyword evidence="1" id="KW-0732">Signal</keyword>
<feature type="signal peptide" evidence="1">
    <location>
        <begin position="1"/>
        <end position="19"/>
    </location>
</feature>
<comment type="caution">
    <text evidence="3">The sequence shown here is derived from an EMBL/GenBank/DDBJ whole genome shotgun (WGS) entry which is preliminary data.</text>
</comment>
<evidence type="ECO:0000313" key="4">
    <source>
        <dbReference type="Proteomes" id="UP000323324"/>
    </source>
</evidence>
<proteinExistence type="predicted"/>
<keyword evidence="4" id="KW-1185">Reference proteome</keyword>
<dbReference type="EMBL" id="VSKM01000005">
    <property type="protein sequence ID" value="TYB76115.1"/>
    <property type="molecule type" value="Genomic_DNA"/>
</dbReference>
<dbReference type="InterPro" id="IPR025665">
    <property type="entry name" value="Beta-barrel_OMP_2"/>
</dbReference>
<reference evidence="3 4" key="1">
    <citation type="submission" date="2019-08" db="EMBL/GenBank/DDBJ databases">
        <title>Genomes of Antarctic Bizionia species.</title>
        <authorList>
            <person name="Bowman J.P."/>
        </authorList>
    </citation>
    <scope>NUCLEOTIDE SEQUENCE [LARGE SCALE GENOMIC DNA]</scope>
    <source>
        <strain evidence="3 4">HFD</strain>
    </source>
</reference>
<sequence>MRYFFPLALCLLFGIQVYAQEDVFLREQTADSLYKEDQFYIGVTYNLLGKQPSGISQSGFSSGYHFGFIKDIPINKRRNSAIGVGLGVSINSFNQNLLITETTRGTMFSVLDRSETSYTKNKFSSYMLELPLEYRWRTSTSREYKFWRVYTGVKFGYVFANQTKFKGEPTNISLNNKDVFNEFQYGLTMSAGYNTWNFYIYYALNPIFNASAKLKGDTIDMNAIKIGLIFYIL</sequence>
<protein>
    <submittedName>
        <fullName evidence="3">PorT family protein</fullName>
    </submittedName>
</protein>
<dbReference type="AlphaFoldDB" id="A0A8H2LDE8"/>
<evidence type="ECO:0000256" key="1">
    <source>
        <dbReference type="SAM" id="SignalP"/>
    </source>
</evidence>
<evidence type="ECO:0000259" key="2">
    <source>
        <dbReference type="Pfam" id="PF13568"/>
    </source>
</evidence>
<gene>
    <name evidence="3" type="ORF">ES676_06590</name>
</gene>